<reference evidence="3" key="1">
    <citation type="submission" date="2020-05" db="EMBL/GenBank/DDBJ databases">
        <title>Classification of alakaliphilic streptomycetes isolated from an alkaline soil next to Lonar Crater, India and a proposal for the recognition of Streptomyces alkaliterrae sp. nov.</title>
        <authorList>
            <person name="Golinska P."/>
        </authorList>
    </citation>
    <scope>NUCLEOTIDE SEQUENCE [LARGE SCALE GENOMIC DNA]</scope>
    <source>
        <strain evidence="3">OF3</strain>
    </source>
</reference>
<comment type="caution">
    <text evidence="2">The sequence shown here is derived from an EMBL/GenBank/DDBJ whole genome shotgun (WGS) entry which is preliminary data.</text>
</comment>
<evidence type="ECO:0000313" key="3">
    <source>
        <dbReference type="Proteomes" id="UP000525686"/>
    </source>
</evidence>
<name>A0A7W3ZQ07_9ACTN</name>
<dbReference type="RefSeq" id="WP_181355264.1">
    <property type="nucleotide sequence ID" value="NZ_JABJWZ010000288.1"/>
</dbReference>
<accession>A0A7W3ZQ07</accession>
<proteinExistence type="predicted"/>
<evidence type="ECO:0000256" key="1">
    <source>
        <dbReference type="SAM" id="SignalP"/>
    </source>
</evidence>
<organism evidence="2 3">
    <name type="scientific">Streptomyces alkaliterrae</name>
    <dbReference type="NCBI Taxonomy" id="2213162"/>
    <lineage>
        <taxon>Bacteria</taxon>
        <taxon>Bacillati</taxon>
        <taxon>Actinomycetota</taxon>
        <taxon>Actinomycetes</taxon>
        <taxon>Kitasatosporales</taxon>
        <taxon>Streptomycetaceae</taxon>
        <taxon>Streptomyces</taxon>
    </lineage>
</organism>
<feature type="chain" id="PRO_5038491135" evidence="1">
    <location>
        <begin position="21"/>
        <end position="56"/>
    </location>
</feature>
<gene>
    <name evidence="2" type="ORF">H3146_22270</name>
</gene>
<sequence length="56" mass="5685">MKIRKFAQVIAATGVALVLALGFGHTVSTDSVDNGVTGTVLAKGPGDGTDSEIDWP</sequence>
<dbReference type="AlphaFoldDB" id="A0A7W3ZQ07"/>
<keyword evidence="1" id="KW-0732">Signal</keyword>
<protein>
    <submittedName>
        <fullName evidence="2">Uncharacterized protein</fullName>
    </submittedName>
</protein>
<dbReference type="Proteomes" id="UP000525686">
    <property type="component" value="Unassembled WGS sequence"/>
</dbReference>
<feature type="signal peptide" evidence="1">
    <location>
        <begin position="1"/>
        <end position="20"/>
    </location>
</feature>
<dbReference type="EMBL" id="JABJWZ010000288">
    <property type="protein sequence ID" value="MBB1256062.1"/>
    <property type="molecule type" value="Genomic_DNA"/>
</dbReference>
<evidence type="ECO:0000313" key="2">
    <source>
        <dbReference type="EMBL" id="MBB1256062.1"/>
    </source>
</evidence>